<comment type="cofactor">
    <cofactor evidence="5">
        <name>Fe(2+)</name>
        <dbReference type="ChEBI" id="CHEBI:29033"/>
    </cofactor>
    <text evidence="5">Binds 1 Fe(2+) ion per subunit.</text>
</comment>
<feature type="binding site" evidence="5">
    <location>
        <position position="238"/>
    </location>
    <ligand>
        <name>Fe cation</name>
        <dbReference type="ChEBI" id="CHEBI:24875"/>
        <note>catalytic</note>
    </ligand>
</feature>
<keyword evidence="4 5" id="KW-0408">Iron</keyword>
<feature type="binding site" evidence="5">
    <location>
        <position position="512"/>
    </location>
    <ligand>
        <name>Fe cation</name>
        <dbReference type="ChEBI" id="CHEBI:24875"/>
        <note>catalytic</note>
    </ligand>
</feature>
<keyword evidence="2 5" id="KW-0479">Metal-binding</keyword>
<evidence type="ECO:0000256" key="4">
    <source>
        <dbReference type="ARBA" id="ARBA00023004"/>
    </source>
</evidence>
<accession>A0A8J2LSV7</accession>
<evidence type="ECO:0000256" key="1">
    <source>
        <dbReference type="ARBA" id="ARBA00006787"/>
    </source>
</evidence>
<dbReference type="Pfam" id="PF03055">
    <property type="entry name" value="RPE65"/>
    <property type="match status" value="1"/>
</dbReference>
<comment type="caution">
    <text evidence="6">The sequence shown here is derived from an EMBL/GenBank/DDBJ whole genome shotgun (WGS) entry which is preliminary data.</text>
</comment>
<evidence type="ECO:0000256" key="3">
    <source>
        <dbReference type="ARBA" id="ARBA00023002"/>
    </source>
</evidence>
<evidence type="ECO:0000256" key="2">
    <source>
        <dbReference type="ARBA" id="ARBA00022723"/>
    </source>
</evidence>
<protein>
    <submittedName>
        <fullName evidence="6">Uncharacterized protein</fullName>
    </submittedName>
</protein>
<keyword evidence="7" id="KW-1185">Reference proteome</keyword>
<dbReference type="GO" id="GO:0046872">
    <property type="term" value="F:metal ion binding"/>
    <property type="evidence" value="ECO:0007669"/>
    <property type="project" value="UniProtKB-KW"/>
</dbReference>
<evidence type="ECO:0000256" key="5">
    <source>
        <dbReference type="PIRSR" id="PIRSR604294-1"/>
    </source>
</evidence>
<proteinExistence type="inferred from homology"/>
<keyword evidence="3" id="KW-0560">Oxidoreductase</keyword>
<name>A0A8J2LSV7_9HEXA</name>
<dbReference type="OrthoDB" id="1069523at2759"/>
<evidence type="ECO:0000313" key="7">
    <source>
        <dbReference type="Proteomes" id="UP000708208"/>
    </source>
</evidence>
<sequence>MEQGNFDANFLFLNEVETGDEGETITIQGNFPDWVNGTVFAVGPGKFHFQESGFTVNHIADGFGIVCKLAICGNKITLWKKYIQSDALKKANEAGKPVLAECFTPSSTDVTKSTLGRIISFVPEITDNGNHGICFFGNKIYTMNGLQYFREIRPKDLSSGIKYDSNKFGITSATPHPLIDYDGTMYNTGVSVSATGSKQKIFKIPGVKPGETFKDNIKRLKVIATLPSRRITYSHVHHSFAMSENYFVLVEQPYMFNAKKLLGWMFTGGGAKLNDFSEWLPDEINRFVIIEKSTGKILKRKIESSEPFFFFHIINCYEENNQLILDILTHPDSADIGATFLKSLIDGTYCHSQPSGIFKRFILPIAENFEGRFGSKVCLQPDHTVLVTGGSMSKQGLQHSVTINPNYRFRKYRFAYGNSGFFLQGTYANKITKMDLTTGEETAWTLGEECVFGEIIFIPHPEGSDEDNGILLSRVSSGFRNGGQCFLIFLCAKTMVEIGRAKFRNPVGLYSHNVYVPFMV</sequence>
<organism evidence="6 7">
    <name type="scientific">Allacma fusca</name>
    <dbReference type="NCBI Taxonomy" id="39272"/>
    <lineage>
        <taxon>Eukaryota</taxon>
        <taxon>Metazoa</taxon>
        <taxon>Ecdysozoa</taxon>
        <taxon>Arthropoda</taxon>
        <taxon>Hexapoda</taxon>
        <taxon>Collembola</taxon>
        <taxon>Symphypleona</taxon>
        <taxon>Sminthuridae</taxon>
        <taxon>Allacma</taxon>
    </lineage>
</organism>
<dbReference type="AlphaFoldDB" id="A0A8J2LSV7"/>
<dbReference type="InterPro" id="IPR004294">
    <property type="entry name" value="Carotenoid_Oase"/>
</dbReference>
<dbReference type="PANTHER" id="PTHR10543:SF24">
    <property type="entry name" value="CAROTENOID ISOMEROOXYGENASE"/>
    <property type="match status" value="1"/>
</dbReference>
<dbReference type="PANTHER" id="PTHR10543">
    <property type="entry name" value="BETA-CAROTENE DIOXYGENASE"/>
    <property type="match status" value="1"/>
</dbReference>
<dbReference type="GO" id="GO:0010436">
    <property type="term" value="F:carotenoid dioxygenase activity"/>
    <property type="evidence" value="ECO:0007669"/>
    <property type="project" value="TreeGrafter"/>
</dbReference>
<dbReference type="EMBL" id="CAJVCH010571404">
    <property type="protein sequence ID" value="CAG7837428.1"/>
    <property type="molecule type" value="Genomic_DNA"/>
</dbReference>
<feature type="binding site" evidence="5">
    <location>
        <position position="312"/>
    </location>
    <ligand>
        <name>Fe cation</name>
        <dbReference type="ChEBI" id="CHEBI:24875"/>
        <note>catalytic</note>
    </ligand>
</feature>
<evidence type="ECO:0000313" key="6">
    <source>
        <dbReference type="EMBL" id="CAG7837428.1"/>
    </source>
</evidence>
<reference evidence="6" key="1">
    <citation type="submission" date="2021-06" db="EMBL/GenBank/DDBJ databases">
        <authorList>
            <person name="Hodson N. C."/>
            <person name="Mongue J. A."/>
            <person name="Jaron S. K."/>
        </authorList>
    </citation>
    <scope>NUCLEOTIDE SEQUENCE</scope>
</reference>
<dbReference type="Proteomes" id="UP000708208">
    <property type="component" value="Unassembled WGS sequence"/>
</dbReference>
<dbReference type="GO" id="GO:0016121">
    <property type="term" value="P:carotene catabolic process"/>
    <property type="evidence" value="ECO:0007669"/>
    <property type="project" value="TreeGrafter"/>
</dbReference>
<gene>
    <name evidence="6" type="ORF">AFUS01_LOCUS46545</name>
</gene>
<comment type="similarity">
    <text evidence="1">Belongs to the carotenoid oxygenase family.</text>
</comment>
<feature type="binding site" evidence="5">
    <location>
        <position position="176"/>
    </location>
    <ligand>
        <name>Fe cation</name>
        <dbReference type="ChEBI" id="CHEBI:24875"/>
        <note>catalytic</note>
    </ligand>
</feature>